<keyword evidence="2" id="KW-0812">Transmembrane</keyword>
<sequence length="150" mass="16692">MASTSAPSTYPALEEPRRPAEGPQKKRKADKSQWEKVAKKRRDSGLEYVRLATKKVVATPIWAGATSWRPFLPPFSSSIPSSTASCLHFLGNLLYPFPTQPFQHAISPVMVMCFLVFFTILSPTTRMGSLSFTFTLWTSSVTEDVAFLNS</sequence>
<accession>A0A5B7E3J4</accession>
<keyword evidence="2" id="KW-0472">Membrane</keyword>
<comment type="caution">
    <text evidence="3">The sequence shown here is derived from an EMBL/GenBank/DDBJ whole genome shotgun (WGS) entry which is preliminary data.</text>
</comment>
<feature type="compositionally biased region" description="Basic and acidic residues" evidence="1">
    <location>
        <begin position="14"/>
        <end position="37"/>
    </location>
</feature>
<evidence type="ECO:0000313" key="3">
    <source>
        <dbReference type="EMBL" id="MPC28540.1"/>
    </source>
</evidence>
<dbReference type="Proteomes" id="UP000324222">
    <property type="component" value="Unassembled WGS sequence"/>
</dbReference>
<proteinExistence type="predicted"/>
<reference evidence="3 4" key="1">
    <citation type="submission" date="2019-05" db="EMBL/GenBank/DDBJ databases">
        <title>Another draft genome of Portunus trituberculatus and its Hox gene families provides insights of decapod evolution.</title>
        <authorList>
            <person name="Jeong J.-H."/>
            <person name="Song I."/>
            <person name="Kim S."/>
            <person name="Choi T."/>
            <person name="Kim D."/>
            <person name="Ryu S."/>
            <person name="Kim W."/>
        </authorList>
    </citation>
    <scope>NUCLEOTIDE SEQUENCE [LARGE SCALE GENOMIC DNA]</scope>
    <source>
        <tissue evidence="3">Muscle</tissue>
    </source>
</reference>
<dbReference type="AlphaFoldDB" id="A0A5B7E3J4"/>
<evidence type="ECO:0000256" key="2">
    <source>
        <dbReference type="SAM" id="Phobius"/>
    </source>
</evidence>
<organism evidence="3 4">
    <name type="scientific">Portunus trituberculatus</name>
    <name type="common">Swimming crab</name>
    <name type="synonym">Neptunus trituberculatus</name>
    <dbReference type="NCBI Taxonomy" id="210409"/>
    <lineage>
        <taxon>Eukaryota</taxon>
        <taxon>Metazoa</taxon>
        <taxon>Ecdysozoa</taxon>
        <taxon>Arthropoda</taxon>
        <taxon>Crustacea</taxon>
        <taxon>Multicrustacea</taxon>
        <taxon>Malacostraca</taxon>
        <taxon>Eumalacostraca</taxon>
        <taxon>Eucarida</taxon>
        <taxon>Decapoda</taxon>
        <taxon>Pleocyemata</taxon>
        <taxon>Brachyura</taxon>
        <taxon>Eubrachyura</taxon>
        <taxon>Portunoidea</taxon>
        <taxon>Portunidae</taxon>
        <taxon>Portuninae</taxon>
        <taxon>Portunus</taxon>
    </lineage>
</organism>
<evidence type="ECO:0000313" key="4">
    <source>
        <dbReference type="Proteomes" id="UP000324222"/>
    </source>
</evidence>
<gene>
    <name evidence="3" type="ORF">E2C01_021749</name>
</gene>
<evidence type="ECO:0000256" key="1">
    <source>
        <dbReference type="SAM" id="MobiDB-lite"/>
    </source>
</evidence>
<feature type="transmembrane region" description="Helical" evidence="2">
    <location>
        <begin position="102"/>
        <end position="121"/>
    </location>
</feature>
<keyword evidence="2" id="KW-1133">Transmembrane helix</keyword>
<protein>
    <submittedName>
        <fullName evidence="3">Uncharacterized protein</fullName>
    </submittedName>
</protein>
<dbReference type="EMBL" id="VSRR010001930">
    <property type="protein sequence ID" value="MPC28540.1"/>
    <property type="molecule type" value="Genomic_DNA"/>
</dbReference>
<name>A0A5B7E3J4_PORTR</name>
<feature type="region of interest" description="Disordered" evidence="1">
    <location>
        <begin position="1"/>
        <end position="42"/>
    </location>
</feature>
<keyword evidence="4" id="KW-1185">Reference proteome</keyword>
<dbReference type="OrthoDB" id="434783at2759"/>